<sequence>IKALEEFRSDIGYEGKIEEVNSKKQNLTTCSVMKKPVDILNPKVYFDLNQVVNRKLKTFSAIGLGEKNRADELTLNEVNQNFEHPIMQKNTSEGLL</sequence>
<feature type="non-terminal residue" evidence="1">
    <location>
        <position position="1"/>
    </location>
</feature>
<proteinExistence type="predicted"/>
<dbReference type="Proteomes" id="UP000789366">
    <property type="component" value="Unassembled WGS sequence"/>
</dbReference>
<accession>A0ACA9Q5E7</accession>
<evidence type="ECO:0000313" key="1">
    <source>
        <dbReference type="EMBL" id="CAG8731018.1"/>
    </source>
</evidence>
<reference evidence="1" key="1">
    <citation type="submission" date="2021-06" db="EMBL/GenBank/DDBJ databases">
        <authorList>
            <person name="Kallberg Y."/>
            <person name="Tangrot J."/>
            <person name="Rosling A."/>
        </authorList>
    </citation>
    <scope>NUCLEOTIDE SEQUENCE</scope>
    <source>
        <strain evidence="1">28 12/20/2015</strain>
    </source>
</reference>
<dbReference type="EMBL" id="CAJVPW010033408">
    <property type="protein sequence ID" value="CAG8731018.1"/>
    <property type="molecule type" value="Genomic_DNA"/>
</dbReference>
<organism evidence="1 2">
    <name type="scientific">Cetraspora pellucida</name>
    <dbReference type="NCBI Taxonomy" id="1433469"/>
    <lineage>
        <taxon>Eukaryota</taxon>
        <taxon>Fungi</taxon>
        <taxon>Fungi incertae sedis</taxon>
        <taxon>Mucoromycota</taxon>
        <taxon>Glomeromycotina</taxon>
        <taxon>Glomeromycetes</taxon>
        <taxon>Diversisporales</taxon>
        <taxon>Gigasporaceae</taxon>
        <taxon>Cetraspora</taxon>
    </lineage>
</organism>
<keyword evidence="2" id="KW-1185">Reference proteome</keyword>
<protein>
    <submittedName>
        <fullName evidence="1">9254_t:CDS:1</fullName>
    </submittedName>
</protein>
<gene>
    <name evidence="1" type="ORF">SPELUC_LOCUS13110</name>
</gene>
<evidence type="ECO:0000313" key="2">
    <source>
        <dbReference type="Proteomes" id="UP000789366"/>
    </source>
</evidence>
<name>A0ACA9Q5E7_9GLOM</name>
<comment type="caution">
    <text evidence="1">The sequence shown here is derived from an EMBL/GenBank/DDBJ whole genome shotgun (WGS) entry which is preliminary data.</text>
</comment>